<accession>K7F1K4</accession>
<keyword evidence="1" id="KW-0645">Protease</keyword>
<dbReference type="FunFam" id="1.10.340.70:FF:000001">
    <property type="entry name" value="Retrovirus-related Pol polyprotein from transposon gypsy-like Protein"/>
    <property type="match status" value="1"/>
</dbReference>
<dbReference type="InterPro" id="IPR050951">
    <property type="entry name" value="Retrovirus_Pol_polyprotein"/>
</dbReference>
<dbReference type="InterPro" id="IPR001584">
    <property type="entry name" value="Integrase_cat-core"/>
</dbReference>
<evidence type="ECO:0000256" key="1">
    <source>
        <dbReference type="ARBA" id="ARBA00022670"/>
    </source>
</evidence>
<dbReference type="InterPro" id="IPR056924">
    <property type="entry name" value="SH3_Tf2-1"/>
</dbReference>
<dbReference type="GO" id="GO:0046872">
    <property type="term" value="F:metal ion binding"/>
    <property type="evidence" value="ECO:0007669"/>
    <property type="project" value="UniProtKB-KW"/>
</dbReference>
<sequence length="374" mass="42409">MAQKQTDLGSSEIPVVVLPTVLRSELISLAHAQGHYGAGKTTDRLSKVAWWPQMAADVDHFVHNCLRCALNNPKQDMHSRPIRHQPVTGPWERLQIDFIGPLPKTSKGNLYCLVAVDPFTKWVEAIPTKNCSAKTTARVLLNDIFSRFGLPKVIDSDQGTHFTGEVTQQLCVALGIRQKFHIPGHPQSSGLVERTNRTLKTALRKVVESSGKKWDDHLPLILMAVRSTISANGYSPHEALVGRPMRTPELWWIEGGVPPDGFKPRQATEEYIHQLVQTISLIQQSVIKNLKRNMAKVDQRLGTQLQNQEWEVGDQLLYRYYSEKSHPLSPRWMGPCYVTNKAGPTVYQLELTVGKRKYKKWFHSSQLKRWKGTE</sequence>
<dbReference type="Pfam" id="PF17921">
    <property type="entry name" value="Integrase_H2C2"/>
    <property type="match status" value="1"/>
</dbReference>
<keyword evidence="8" id="KW-0239">DNA-directed DNA polymerase</keyword>
<evidence type="ECO:0000256" key="6">
    <source>
        <dbReference type="ARBA" id="ARBA00022908"/>
    </source>
</evidence>
<dbReference type="Ensembl" id="ENSPSIT00000001921.1">
    <property type="protein sequence ID" value="ENSPSIP00000001914.1"/>
    <property type="gene ID" value="ENSPSIG00000001921.1"/>
</dbReference>
<dbReference type="PROSITE" id="PS50994">
    <property type="entry name" value="INTEGRASE"/>
    <property type="match status" value="1"/>
</dbReference>
<dbReference type="Gene3D" id="1.10.340.70">
    <property type="match status" value="1"/>
</dbReference>
<evidence type="ECO:0000313" key="13">
    <source>
        <dbReference type="Ensembl" id="ENSPSIP00000001914.1"/>
    </source>
</evidence>
<dbReference type="InterPro" id="IPR012337">
    <property type="entry name" value="RNaseH-like_sf"/>
</dbReference>
<dbReference type="Proteomes" id="UP000007267">
    <property type="component" value="Unassembled WGS sequence"/>
</dbReference>
<feature type="domain" description="Integrase catalytic" evidence="12">
    <location>
        <begin position="82"/>
        <end position="244"/>
    </location>
</feature>
<reference evidence="14" key="2">
    <citation type="journal article" date="2013" name="Nat. Genet.">
        <title>The draft genomes of soft-shell turtle and green sea turtle yield insights into the development and evolution of the turtle-specific body plan.</title>
        <authorList>
            <person name="Wang Z."/>
            <person name="Pascual-Anaya J."/>
            <person name="Zadissa A."/>
            <person name="Li W."/>
            <person name="Niimura Y."/>
            <person name="Huang Z."/>
            <person name="Li C."/>
            <person name="White S."/>
            <person name="Xiong Z."/>
            <person name="Fang D."/>
            <person name="Wang B."/>
            <person name="Ming Y."/>
            <person name="Chen Y."/>
            <person name="Zheng Y."/>
            <person name="Kuraku S."/>
            <person name="Pignatelli M."/>
            <person name="Herrero J."/>
            <person name="Beal K."/>
            <person name="Nozawa M."/>
            <person name="Li Q."/>
            <person name="Wang J."/>
            <person name="Zhang H."/>
            <person name="Yu L."/>
            <person name="Shigenobu S."/>
            <person name="Wang J."/>
            <person name="Liu J."/>
            <person name="Flicek P."/>
            <person name="Searle S."/>
            <person name="Wang J."/>
            <person name="Kuratani S."/>
            <person name="Yin Y."/>
            <person name="Aken B."/>
            <person name="Zhang G."/>
            <person name="Irie N."/>
        </authorList>
    </citation>
    <scope>NUCLEOTIDE SEQUENCE [LARGE SCALE GENOMIC DNA]</scope>
    <source>
        <strain evidence="14">Daiwa-1</strain>
    </source>
</reference>
<keyword evidence="2" id="KW-0479">Metal-binding</keyword>
<keyword evidence="3" id="KW-0064">Aspartyl protease</keyword>
<dbReference type="GO" id="GO:0003677">
    <property type="term" value="F:DNA binding"/>
    <property type="evidence" value="ECO:0007669"/>
    <property type="project" value="UniProtKB-KW"/>
</dbReference>
<evidence type="ECO:0000256" key="11">
    <source>
        <dbReference type="ARBA" id="ARBA00039658"/>
    </source>
</evidence>
<evidence type="ECO:0000256" key="2">
    <source>
        <dbReference type="ARBA" id="ARBA00022723"/>
    </source>
</evidence>
<dbReference type="HOGENOM" id="CLU_000384_6_0_1"/>
<dbReference type="PANTHER" id="PTHR37984">
    <property type="entry name" value="PROTEIN CBG26694"/>
    <property type="match status" value="1"/>
</dbReference>
<dbReference type="GO" id="GO:0006310">
    <property type="term" value="P:DNA recombination"/>
    <property type="evidence" value="ECO:0007669"/>
    <property type="project" value="UniProtKB-KW"/>
</dbReference>
<evidence type="ECO:0000256" key="7">
    <source>
        <dbReference type="ARBA" id="ARBA00022918"/>
    </source>
</evidence>
<dbReference type="AlphaFoldDB" id="K7F1K4"/>
<protein>
    <recommendedName>
        <fullName evidence="11">Gypsy retrotransposon integrase-like protein 1</fullName>
    </recommendedName>
</protein>
<dbReference type="GO" id="GO:0003887">
    <property type="term" value="F:DNA-directed DNA polymerase activity"/>
    <property type="evidence" value="ECO:0007669"/>
    <property type="project" value="UniProtKB-KW"/>
</dbReference>
<evidence type="ECO:0000256" key="8">
    <source>
        <dbReference type="ARBA" id="ARBA00022932"/>
    </source>
</evidence>
<dbReference type="EMBL" id="AGCU01190058">
    <property type="status" value="NOT_ANNOTATED_CDS"/>
    <property type="molecule type" value="Genomic_DNA"/>
</dbReference>
<keyword evidence="9" id="KW-0238">DNA-binding</keyword>
<evidence type="ECO:0000256" key="3">
    <source>
        <dbReference type="ARBA" id="ARBA00022750"/>
    </source>
</evidence>
<evidence type="ECO:0000256" key="10">
    <source>
        <dbReference type="ARBA" id="ARBA00023172"/>
    </source>
</evidence>
<evidence type="ECO:0000256" key="5">
    <source>
        <dbReference type="ARBA" id="ARBA00022842"/>
    </source>
</evidence>
<evidence type="ECO:0000256" key="9">
    <source>
        <dbReference type="ARBA" id="ARBA00023125"/>
    </source>
</evidence>
<dbReference type="GeneTree" id="ENSGT01000000214408"/>
<dbReference type="GO" id="GO:0015074">
    <property type="term" value="P:DNA integration"/>
    <property type="evidence" value="ECO:0007669"/>
    <property type="project" value="UniProtKB-KW"/>
</dbReference>
<evidence type="ECO:0000313" key="14">
    <source>
        <dbReference type="Proteomes" id="UP000007267"/>
    </source>
</evidence>
<dbReference type="PANTHER" id="PTHR37984:SF12">
    <property type="entry name" value="RIBONUCLEASE H"/>
    <property type="match status" value="1"/>
</dbReference>
<dbReference type="OMA" id="CAQINAP"/>
<dbReference type="GO" id="GO:0003964">
    <property type="term" value="F:RNA-directed DNA polymerase activity"/>
    <property type="evidence" value="ECO:0007669"/>
    <property type="project" value="UniProtKB-KW"/>
</dbReference>
<dbReference type="InterPro" id="IPR036397">
    <property type="entry name" value="RNaseH_sf"/>
</dbReference>
<reference evidence="14" key="1">
    <citation type="submission" date="2011-10" db="EMBL/GenBank/DDBJ databases">
        <authorList>
            <consortium name="Soft-shell Turtle Genome Consortium"/>
        </authorList>
    </citation>
    <scope>NUCLEOTIDE SEQUENCE [LARGE SCALE GENOMIC DNA]</scope>
    <source>
        <strain evidence="14">Daiwa-1</strain>
    </source>
</reference>
<dbReference type="GO" id="GO:0006508">
    <property type="term" value="P:proteolysis"/>
    <property type="evidence" value="ECO:0007669"/>
    <property type="project" value="UniProtKB-KW"/>
</dbReference>
<dbReference type="Gene3D" id="3.30.420.10">
    <property type="entry name" value="Ribonuclease H-like superfamily/Ribonuclease H"/>
    <property type="match status" value="1"/>
</dbReference>
<keyword evidence="14" id="KW-1185">Reference proteome</keyword>
<reference evidence="13" key="3">
    <citation type="submission" date="2025-08" db="UniProtKB">
        <authorList>
            <consortium name="Ensembl"/>
        </authorList>
    </citation>
    <scope>IDENTIFICATION</scope>
</reference>
<evidence type="ECO:0000259" key="12">
    <source>
        <dbReference type="PROSITE" id="PS50994"/>
    </source>
</evidence>
<keyword evidence="8" id="KW-0548">Nucleotidyltransferase</keyword>
<dbReference type="GO" id="GO:0004190">
    <property type="term" value="F:aspartic-type endopeptidase activity"/>
    <property type="evidence" value="ECO:0007669"/>
    <property type="project" value="UniProtKB-KW"/>
</dbReference>
<dbReference type="SUPFAM" id="SSF53098">
    <property type="entry name" value="Ribonuclease H-like"/>
    <property type="match status" value="1"/>
</dbReference>
<proteinExistence type="predicted"/>
<keyword evidence="8" id="KW-0808">Transferase</keyword>
<dbReference type="eggNOG" id="KOG0017">
    <property type="taxonomic scope" value="Eukaryota"/>
</dbReference>
<keyword evidence="6" id="KW-0229">DNA integration</keyword>
<keyword evidence="7" id="KW-0695">RNA-directed DNA polymerase</keyword>
<dbReference type="Pfam" id="PF00665">
    <property type="entry name" value="rve"/>
    <property type="match status" value="1"/>
</dbReference>
<dbReference type="Pfam" id="PF24626">
    <property type="entry name" value="SH3_Tf2-1"/>
    <property type="match status" value="1"/>
</dbReference>
<evidence type="ECO:0000256" key="4">
    <source>
        <dbReference type="ARBA" id="ARBA00022801"/>
    </source>
</evidence>
<keyword evidence="10" id="KW-0233">DNA recombination</keyword>
<dbReference type="FunFam" id="3.30.420.10:FF:000032">
    <property type="entry name" value="Retrovirus-related Pol polyprotein from transposon 297-like Protein"/>
    <property type="match status" value="1"/>
</dbReference>
<name>K7F1K4_PELSI</name>
<dbReference type="STRING" id="13735.ENSPSIP00000001914"/>
<reference evidence="13" key="4">
    <citation type="submission" date="2025-09" db="UniProtKB">
        <authorList>
            <consortium name="Ensembl"/>
        </authorList>
    </citation>
    <scope>IDENTIFICATION</scope>
</reference>
<keyword evidence="5" id="KW-0460">Magnesium</keyword>
<keyword evidence="4" id="KW-0378">Hydrolase</keyword>
<dbReference type="InterPro" id="IPR041588">
    <property type="entry name" value="Integrase_H2C2"/>
</dbReference>
<organism evidence="13 14">
    <name type="scientific">Pelodiscus sinensis</name>
    <name type="common">Chinese softshell turtle</name>
    <name type="synonym">Trionyx sinensis</name>
    <dbReference type="NCBI Taxonomy" id="13735"/>
    <lineage>
        <taxon>Eukaryota</taxon>
        <taxon>Metazoa</taxon>
        <taxon>Chordata</taxon>
        <taxon>Craniata</taxon>
        <taxon>Vertebrata</taxon>
        <taxon>Euteleostomi</taxon>
        <taxon>Archelosauria</taxon>
        <taxon>Testudinata</taxon>
        <taxon>Testudines</taxon>
        <taxon>Cryptodira</taxon>
        <taxon>Trionychia</taxon>
        <taxon>Trionychidae</taxon>
        <taxon>Pelodiscus</taxon>
    </lineage>
</organism>